<protein>
    <submittedName>
        <fullName evidence="2">Uncharacterized protein</fullName>
    </submittedName>
</protein>
<gene>
    <name evidence="2" type="ORF">HYPSUDRAFT_203886</name>
</gene>
<dbReference type="EMBL" id="KN817568">
    <property type="protein sequence ID" value="KJA20408.1"/>
    <property type="molecule type" value="Genomic_DNA"/>
</dbReference>
<keyword evidence="3" id="KW-1185">Reference proteome</keyword>
<feature type="compositionally biased region" description="Basic and acidic residues" evidence="1">
    <location>
        <begin position="48"/>
        <end position="57"/>
    </location>
</feature>
<accession>A0A0D2MAK6</accession>
<name>A0A0D2MAK6_HYPSF</name>
<organism evidence="2 3">
    <name type="scientific">Hypholoma sublateritium (strain FD-334 SS-4)</name>
    <dbReference type="NCBI Taxonomy" id="945553"/>
    <lineage>
        <taxon>Eukaryota</taxon>
        <taxon>Fungi</taxon>
        <taxon>Dikarya</taxon>
        <taxon>Basidiomycota</taxon>
        <taxon>Agaricomycotina</taxon>
        <taxon>Agaricomycetes</taxon>
        <taxon>Agaricomycetidae</taxon>
        <taxon>Agaricales</taxon>
        <taxon>Agaricineae</taxon>
        <taxon>Strophariaceae</taxon>
        <taxon>Hypholoma</taxon>
    </lineage>
</organism>
<proteinExistence type="predicted"/>
<evidence type="ECO:0000313" key="3">
    <source>
        <dbReference type="Proteomes" id="UP000054270"/>
    </source>
</evidence>
<sequence>MQQPTGHMTKEAIAVTSARIPHRSSLAGWTVLSSALVPQNAALRYERKRTYLHRPEQRAPPLVPRLRGRADAGTESPAPGADGRNGDSDARPGTAKAPRAPSIIGCNRAAISRSWGANLVPPACARAPAPRSPAHRRWWSKAHSRACAPVRAADGQHTISAAAIALHPDSICPCMHALKFARAGARGPMTPGSGARIAAQPHPRIPPPK</sequence>
<evidence type="ECO:0000313" key="2">
    <source>
        <dbReference type="EMBL" id="KJA20408.1"/>
    </source>
</evidence>
<feature type="region of interest" description="Disordered" evidence="1">
    <location>
        <begin position="48"/>
        <end position="100"/>
    </location>
</feature>
<dbReference type="Proteomes" id="UP000054270">
    <property type="component" value="Unassembled WGS sequence"/>
</dbReference>
<feature type="region of interest" description="Disordered" evidence="1">
    <location>
        <begin position="187"/>
        <end position="209"/>
    </location>
</feature>
<evidence type="ECO:0000256" key="1">
    <source>
        <dbReference type="SAM" id="MobiDB-lite"/>
    </source>
</evidence>
<reference evidence="3" key="1">
    <citation type="submission" date="2014-04" db="EMBL/GenBank/DDBJ databases">
        <title>Evolutionary Origins and Diversification of the Mycorrhizal Mutualists.</title>
        <authorList>
            <consortium name="DOE Joint Genome Institute"/>
            <consortium name="Mycorrhizal Genomics Consortium"/>
            <person name="Kohler A."/>
            <person name="Kuo A."/>
            <person name="Nagy L.G."/>
            <person name="Floudas D."/>
            <person name="Copeland A."/>
            <person name="Barry K.W."/>
            <person name="Cichocki N."/>
            <person name="Veneault-Fourrey C."/>
            <person name="LaButti K."/>
            <person name="Lindquist E.A."/>
            <person name="Lipzen A."/>
            <person name="Lundell T."/>
            <person name="Morin E."/>
            <person name="Murat C."/>
            <person name="Riley R."/>
            <person name="Ohm R."/>
            <person name="Sun H."/>
            <person name="Tunlid A."/>
            <person name="Henrissat B."/>
            <person name="Grigoriev I.V."/>
            <person name="Hibbett D.S."/>
            <person name="Martin F."/>
        </authorList>
    </citation>
    <scope>NUCLEOTIDE SEQUENCE [LARGE SCALE GENOMIC DNA]</scope>
    <source>
        <strain evidence="3">FD-334 SS-4</strain>
    </source>
</reference>
<dbReference type="AlphaFoldDB" id="A0A0D2MAK6"/>